<proteinExistence type="predicted"/>
<evidence type="ECO:0000313" key="1">
    <source>
        <dbReference type="EMBL" id="GLW70888.1"/>
    </source>
</evidence>
<sequence>MTEPVSERTAPNDALAALLDRWGRGDEPEPVEVLTALFAGGAFVPVTAAGKVMFLPDDEQPPTLLAFTGAEVGADLLPSAAAMVHCDAARLRDILQRTGVGVLGIRSADGQGVFSARTLEEWAAYGPGAAMRLSRSTDPLAVALRDALARRIREFPAVRSAWVSLVRWEATGEEHLMLHVAVDEDLPSASADLLMRTLLGEEVERGPQHPKIGMLPLHTTRHADTVAELDRLGLDTVRHDPATGRVQVLSRAYDTPPDRS</sequence>
<reference evidence="1" key="1">
    <citation type="submission" date="2023-02" db="EMBL/GenBank/DDBJ databases">
        <title>Kitasatospora phosalacinea NBRC 14627.</title>
        <authorList>
            <person name="Ichikawa N."/>
            <person name="Sato H."/>
            <person name="Tonouchi N."/>
        </authorList>
    </citation>
    <scope>NUCLEOTIDE SEQUENCE</scope>
    <source>
        <strain evidence="1">NBRC 14627</strain>
    </source>
</reference>
<name>A0A9W6Q9C8_9ACTN</name>
<accession>A0A9W6Q9C8</accession>
<dbReference type="Proteomes" id="UP001165041">
    <property type="component" value="Unassembled WGS sequence"/>
</dbReference>
<evidence type="ECO:0000313" key="2">
    <source>
        <dbReference type="Proteomes" id="UP001165041"/>
    </source>
</evidence>
<dbReference type="RefSeq" id="WP_285736699.1">
    <property type="nucleotide sequence ID" value="NZ_BSSA01000009.1"/>
</dbReference>
<evidence type="ECO:0008006" key="3">
    <source>
        <dbReference type="Google" id="ProtNLM"/>
    </source>
</evidence>
<comment type="caution">
    <text evidence="1">The sequence shown here is derived from an EMBL/GenBank/DDBJ whole genome shotgun (WGS) entry which is preliminary data.</text>
</comment>
<gene>
    <name evidence="1" type="ORF">Kpho02_31870</name>
</gene>
<organism evidence="1 2">
    <name type="scientific">Kitasatospora phosalacinea</name>
    <dbReference type="NCBI Taxonomy" id="2065"/>
    <lineage>
        <taxon>Bacteria</taxon>
        <taxon>Bacillati</taxon>
        <taxon>Actinomycetota</taxon>
        <taxon>Actinomycetes</taxon>
        <taxon>Kitasatosporales</taxon>
        <taxon>Streptomycetaceae</taxon>
        <taxon>Kitasatospora</taxon>
    </lineage>
</organism>
<dbReference type="EMBL" id="BSSA01000009">
    <property type="protein sequence ID" value="GLW70888.1"/>
    <property type="molecule type" value="Genomic_DNA"/>
</dbReference>
<dbReference type="AlphaFoldDB" id="A0A9W6Q9C8"/>
<protein>
    <recommendedName>
        <fullName evidence="3">SseB protein N-terminal domain-containing protein</fullName>
    </recommendedName>
</protein>